<comment type="similarity">
    <text evidence="8 9">Belongs to the TonB-dependent receptor family.</text>
</comment>
<protein>
    <submittedName>
        <fullName evidence="13">Membrane protein</fullName>
    </submittedName>
</protein>
<dbReference type="InterPro" id="IPR037066">
    <property type="entry name" value="Plug_dom_sf"/>
</dbReference>
<dbReference type="InterPro" id="IPR039426">
    <property type="entry name" value="TonB-dep_rcpt-like"/>
</dbReference>
<sequence>MKKRLTMILACLFLSLGMALAQTAVTGTVVSQEDGQPIIGATVRVVGASAGAVTDADGKFSISMPAGHNKLKVTYVGMVDQDVTVKGNSVRVVLAPDETNLDEVMVVAYGTAKKSAFTGSAAVVKSEEITKTSSSNAVTALTGKVAGVQINSATGAPGQESLSIKIRGISSINAGTSPLIVVDGSPYDGDIQNINPNDIASMTVLKDAASAALYGARGANGVVIITTKTGREGTSSITVDAKWGANSKGTPYYKTVNSPAAYYETYYKSLYNYYKDWYPNPNWQEGMPAEDRYLKHTDRESYIWANNNLCANNSYGLGYNVYAVPEGQYLIGTNGRINPNATLGNIVNYNGNSYMLLPDDWRDATFQNGLRQEYNITATGSNEKGSFYGSAGYLKNEGITIGSDYERFTGRLKADYQIRNWLKVGANFSYAHYVSNYLGDDGSSSSSGNIFAVNSIAPIYPLYIRDANGNILQDAQTGLPSYDWGDGKINGQQRSVFAGSNPICSNQLDKSYAEGNNLNATGFAEIRFLRDFKFTTTNSVMLNESRGTSTQQPYFGQFASQNGIVSKSHGRDWSYNYQQILNWHRLFGKHDVEIMLGHEYYRTRSYILSASKSNMYSFLNDELAGAVTDGTMDSYTTDYNTEGFFGRAQYNYDNKYFGSVSYRRDASSRFHPDHRWGNFWSFGGAWIISKEKWFNASWVDELKFKASYGEQGNDNIGNYLYSNTYTIAPSDGVASLIPSTTMGNKEITWETGGNFNTGFEFSLFRGRLAGSIEYFYRKTTDMLSWFSLPGSFGYTGYYDNIGDMTNQGVEIGLDGTIFRTRDFEWGANINFTAYKNKIVRIADENKTTTTSEGVEGYASGSYFYGEGKPLYTFYMAKYAGVDPETGKALYWKDVLKDVVDENGNPVLDEYGNKKTYVAGKETTESSSDATQYLCGTALPWAYGGFGTRFSYKGFDLSLDFTYQLGGQIYDSDYASMMSMATGGSAIHADLLNAWTPENKNSNIPHIVYADQDVNYTSDRFLTDASYLSLQNLNFGYTLPSKFTAKAGISKLRLYLTATNLWVWSKRQGLDPRQSITGGASTAYYSAMRTISGGITVTF</sequence>
<feature type="chain" id="PRO_5034694181" evidence="10">
    <location>
        <begin position="22"/>
        <end position="1098"/>
    </location>
</feature>
<keyword evidence="4 8" id="KW-0812">Transmembrane</keyword>
<dbReference type="InterPro" id="IPR012910">
    <property type="entry name" value="Plug_dom"/>
</dbReference>
<keyword evidence="3 8" id="KW-1134">Transmembrane beta strand</keyword>
<dbReference type="NCBIfam" id="TIGR04057">
    <property type="entry name" value="SusC_RagA_signa"/>
    <property type="match status" value="1"/>
</dbReference>
<feature type="domain" description="TonB-dependent receptor plug" evidence="12">
    <location>
        <begin position="115"/>
        <end position="222"/>
    </location>
</feature>
<evidence type="ECO:0000256" key="6">
    <source>
        <dbReference type="ARBA" id="ARBA00023136"/>
    </source>
</evidence>
<dbReference type="OrthoDB" id="9768177at2"/>
<dbReference type="SUPFAM" id="SSF56935">
    <property type="entry name" value="Porins"/>
    <property type="match status" value="1"/>
</dbReference>
<keyword evidence="14" id="KW-1185">Reference proteome</keyword>
<dbReference type="Proteomes" id="UP000036951">
    <property type="component" value="Unassembled WGS sequence"/>
</dbReference>
<evidence type="ECO:0000313" key="14">
    <source>
        <dbReference type="Proteomes" id="UP000036951"/>
    </source>
</evidence>
<evidence type="ECO:0000256" key="2">
    <source>
        <dbReference type="ARBA" id="ARBA00022448"/>
    </source>
</evidence>
<organism evidence="13 14">
    <name type="scientific">Xylanibacter rarus</name>
    <dbReference type="NCBI Taxonomy" id="1676614"/>
    <lineage>
        <taxon>Bacteria</taxon>
        <taxon>Pseudomonadati</taxon>
        <taxon>Bacteroidota</taxon>
        <taxon>Bacteroidia</taxon>
        <taxon>Bacteroidales</taxon>
        <taxon>Prevotellaceae</taxon>
        <taxon>Xylanibacter</taxon>
    </lineage>
</organism>
<accession>A0A8E1QX22</accession>
<dbReference type="AlphaFoldDB" id="A0A8E1QX22"/>
<keyword evidence="6 8" id="KW-0472">Membrane</keyword>
<keyword evidence="5 9" id="KW-0798">TonB box</keyword>
<evidence type="ECO:0000256" key="3">
    <source>
        <dbReference type="ARBA" id="ARBA00022452"/>
    </source>
</evidence>
<dbReference type="InterPro" id="IPR023997">
    <property type="entry name" value="TonB-dep_OMP_SusC/RagA_CS"/>
</dbReference>
<evidence type="ECO:0000256" key="4">
    <source>
        <dbReference type="ARBA" id="ARBA00022692"/>
    </source>
</evidence>
<keyword evidence="2 8" id="KW-0813">Transport</keyword>
<dbReference type="NCBIfam" id="TIGR04056">
    <property type="entry name" value="OMP_RagA_SusC"/>
    <property type="match status" value="1"/>
</dbReference>
<dbReference type="InterPro" id="IPR036942">
    <property type="entry name" value="Beta-barrel_TonB_sf"/>
</dbReference>
<name>A0A8E1QX22_9BACT</name>
<dbReference type="Gene3D" id="2.170.130.10">
    <property type="entry name" value="TonB-dependent receptor, plug domain"/>
    <property type="match status" value="1"/>
</dbReference>
<dbReference type="Pfam" id="PF07715">
    <property type="entry name" value="Plug"/>
    <property type="match status" value="1"/>
</dbReference>
<evidence type="ECO:0000256" key="1">
    <source>
        <dbReference type="ARBA" id="ARBA00004571"/>
    </source>
</evidence>
<dbReference type="InterPro" id="IPR000531">
    <property type="entry name" value="Beta-barrel_TonB"/>
</dbReference>
<dbReference type="Pfam" id="PF13715">
    <property type="entry name" value="CarbopepD_reg_2"/>
    <property type="match status" value="1"/>
</dbReference>
<comment type="caution">
    <text evidence="13">The sequence shown here is derived from an EMBL/GenBank/DDBJ whole genome shotgun (WGS) entry which is preliminary data.</text>
</comment>
<proteinExistence type="inferred from homology"/>
<evidence type="ECO:0000256" key="10">
    <source>
        <dbReference type="SAM" id="SignalP"/>
    </source>
</evidence>
<dbReference type="GO" id="GO:0009279">
    <property type="term" value="C:cell outer membrane"/>
    <property type="evidence" value="ECO:0007669"/>
    <property type="project" value="UniProtKB-SubCell"/>
</dbReference>
<feature type="signal peptide" evidence="10">
    <location>
        <begin position="1"/>
        <end position="21"/>
    </location>
</feature>
<dbReference type="Gene3D" id="2.60.40.1120">
    <property type="entry name" value="Carboxypeptidase-like, regulatory domain"/>
    <property type="match status" value="1"/>
</dbReference>
<keyword evidence="7 8" id="KW-0998">Cell outer membrane</keyword>
<keyword evidence="10" id="KW-0732">Signal</keyword>
<dbReference type="InterPro" id="IPR023996">
    <property type="entry name" value="TonB-dep_OMP_SusC/RagA"/>
</dbReference>
<feature type="domain" description="TonB-dependent receptor-like beta-barrel" evidence="11">
    <location>
        <begin position="470"/>
        <end position="958"/>
    </location>
</feature>
<dbReference type="InterPro" id="IPR008969">
    <property type="entry name" value="CarboxyPept-like_regulatory"/>
</dbReference>
<evidence type="ECO:0000259" key="12">
    <source>
        <dbReference type="Pfam" id="PF07715"/>
    </source>
</evidence>
<dbReference type="FunFam" id="2.170.130.10:FF:000003">
    <property type="entry name" value="SusC/RagA family TonB-linked outer membrane protein"/>
    <property type="match status" value="1"/>
</dbReference>
<dbReference type="EMBL" id="LFQU01000015">
    <property type="protein sequence ID" value="KOO68325.1"/>
    <property type="molecule type" value="Genomic_DNA"/>
</dbReference>
<comment type="subcellular location">
    <subcellularLocation>
        <location evidence="1 8">Cell outer membrane</location>
        <topology evidence="1 8">Multi-pass membrane protein</topology>
    </subcellularLocation>
</comment>
<evidence type="ECO:0000256" key="8">
    <source>
        <dbReference type="PROSITE-ProRule" id="PRU01360"/>
    </source>
</evidence>
<evidence type="ECO:0000259" key="11">
    <source>
        <dbReference type="Pfam" id="PF00593"/>
    </source>
</evidence>
<dbReference type="SUPFAM" id="SSF49464">
    <property type="entry name" value="Carboxypeptidase regulatory domain-like"/>
    <property type="match status" value="1"/>
</dbReference>
<dbReference type="RefSeq" id="WP_053398529.1">
    <property type="nucleotide sequence ID" value="NZ_LFQU01000015.1"/>
</dbReference>
<dbReference type="PROSITE" id="PS52016">
    <property type="entry name" value="TONB_DEPENDENT_REC_3"/>
    <property type="match status" value="1"/>
</dbReference>
<gene>
    <name evidence="13" type="ORF">ACU52_08775</name>
</gene>
<reference evidence="13 14" key="1">
    <citation type="submission" date="2015-06" db="EMBL/GenBank/DDBJ databases">
        <title>Prevotella sp. 109, sp. nov., a novel member of the family Prevotellaceae isolated from human faeces.</title>
        <authorList>
            <person name="Shkoporov A.N."/>
            <person name="Chaplin A.V."/>
            <person name="Kafarskaia L.I."/>
            <person name="Efimov B.A."/>
        </authorList>
    </citation>
    <scope>NUCLEOTIDE SEQUENCE [LARGE SCALE GENOMIC DNA]</scope>
    <source>
        <strain evidence="13 14">109</strain>
    </source>
</reference>
<evidence type="ECO:0000313" key="13">
    <source>
        <dbReference type="EMBL" id="KOO68325.1"/>
    </source>
</evidence>
<evidence type="ECO:0000256" key="5">
    <source>
        <dbReference type="ARBA" id="ARBA00023077"/>
    </source>
</evidence>
<dbReference type="Pfam" id="PF00593">
    <property type="entry name" value="TonB_dep_Rec_b-barrel"/>
    <property type="match status" value="1"/>
</dbReference>
<evidence type="ECO:0000256" key="7">
    <source>
        <dbReference type="ARBA" id="ARBA00023237"/>
    </source>
</evidence>
<dbReference type="Gene3D" id="2.40.170.20">
    <property type="entry name" value="TonB-dependent receptor, beta-barrel domain"/>
    <property type="match status" value="1"/>
</dbReference>
<evidence type="ECO:0000256" key="9">
    <source>
        <dbReference type="RuleBase" id="RU003357"/>
    </source>
</evidence>